<dbReference type="PANTHER" id="PTHR38041:SF1">
    <property type="entry name" value="CHORISMATE MUTASE"/>
    <property type="match status" value="1"/>
</dbReference>
<dbReference type="RefSeq" id="WP_168737450.1">
    <property type="nucleotide sequence ID" value="NZ_JABAHZ010000001.1"/>
</dbReference>
<dbReference type="EMBL" id="JABAHZ010000001">
    <property type="protein sequence ID" value="NLR78097.1"/>
    <property type="molecule type" value="Genomic_DNA"/>
</dbReference>
<comment type="caution">
    <text evidence="5">The sequence shown here is derived from an EMBL/GenBank/DDBJ whole genome shotgun (WGS) entry which is preliminary data.</text>
</comment>
<organism evidence="5 6">
    <name type="scientific">Chitinophaga eiseniae</name>
    <dbReference type="NCBI Taxonomy" id="634771"/>
    <lineage>
        <taxon>Bacteria</taxon>
        <taxon>Pseudomonadati</taxon>
        <taxon>Bacteroidota</taxon>
        <taxon>Chitinophagia</taxon>
        <taxon>Chitinophagales</taxon>
        <taxon>Chitinophagaceae</taxon>
        <taxon>Chitinophaga</taxon>
    </lineage>
</organism>
<evidence type="ECO:0000256" key="1">
    <source>
        <dbReference type="ARBA" id="ARBA00012404"/>
    </source>
</evidence>
<feature type="binding site" evidence="3">
    <location>
        <position position="31"/>
    </location>
    <ligand>
        <name>substrate</name>
    </ligand>
</feature>
<dbReference type="PROSITE" id="PS51168">
    <property type="entry name" value="CHORISMATE_MUT_2"/>
    <property type="match status" value="1"/>
</dbReference>
<evidence type="ECO:0000256" key="3">
    <source>
        <dbReference type="PIRSR" id="PIRSR029775-1"/>
    </source>
</evidence>
<dbReference type="AlphaFoldDB" id="A0A847SH27"/>
<reference evidence="5 6" key="1">
    <citation type="submission" date="2020-04" db="EMBL/GenBank/DDBJ databases">
        <authorList>
            <person name="Yin C."/>
        </authorList>
    </citation>
    <scope>NUCLEOTIDE SEQUENCE [LARGE SCALE GENOMIC DNA]</scope>
    <source>
        <strain evidence="5 6">Ak56</strain>
    </source>
</reference>
<feature type="domain" description="Chorismate mutase" evidence="4">
    <location>
        <begin position="4"/>
        <end position="94"/>
    </location>
</feature>
<dbReference type="SUPFAM" id="SSF48600">
    <property type="entry name" value="Chorismate mutase II"/>
    <property type="match status" value="1"/>
</dbReference>
<dbReference type="InterPro" id="IPR036263">
    <property type="entry name" value="Chorismate_II_sf"/>
</dbReference>
<dbReference type="PIRSF" id="PIRSF029775">
    <property type="entry name" value="Isochor_pyr_lyas"/>
    <property type="match status" value="1"/>
</dbReference>
<dbReference type="GO" id="GO:0009697">
    <property type="term" value="P:salicylic acid biosynthetic process"/>
    <property type="evidence" value="ECO:0007669"/>
    <property type="project" value="InterPro"/>
</dbReference>
<gene>
    <name evidence="5" type="ORF">HGH91_05650</name>
</gene>
<dbReference type="GO" id="GO:0046417">
    <property type="term" value="P:chorismate metabolic process"/>
    <property type="evidence" value="ECO:0007669"/>
    <property type="project" value="InterPro"/>
</dbReference>
<dbReference type="Pfam" id="PF01817">
    <property type="entry name" value="CM_2"/>
    <property type="match status" value="1"/>
</dbReference>
<keyword evidence="2" id="KW-0413">Isomerase</keyword>
<evidence type="ECO:0000259" key="4">
    <source>
        <dbReference type="PROSITE" id="PS51168"/>
    </source>
</evidence>
<feature type="binding site" evidence="3">
    <location>
        <position position="42"/>
    </location>
    <ligand>
        <name>substrate</name>
    </ligand>
</feature>
<dbReference type="Gene3D" id="1.20.59.10">
    <property type="entry name" value="Chorismate mutase"/>
    <property type="match status" value="1"/>
</dbReference>
<name>A0A847SH27_9BACT</name>
<dbReference type="NCBIfam" id="TIGR01803">
    <property type="entry name" value="CM-like"/>
    <property type="match status" value="1"/>
</dbReference>
<dbReference type="NCBIfam" id="NF005475">
    <property type="entry name" value="PRK07075.1"/>
    <property type="match status" value="1"/>
</dbReference>
<dbReference type="InterPro" id="IPR036979">
    <property type="entry name" value="CM_dom_sf"/>
</dbReference>
<evidence type="ECO:0000256" key="2">
    <source>
        <dbReference type="ARBA" id="ARBA00023235"/>
    </source>
</evidence>
<dbReference type="InterPro" id="IPR008241">
    <property type="entry name" value="Isochorismate_pyruvate-lyase"/>
</dbReference>
<accession>A0A847SH27</accession>
<dbReference type="Proteomes" id="UP000552864">
    <property type="component" value="Unassembled WGS sequence"/>
</dbReference>
<protein>
    <recommendedName>
        <fullName evidence="1">chorismate mutase</fullName>
        <ecNumber evidence="1">5.4.99.5</ecNumber>
    </recommendedName>
</protein>
<dbReference type="GO" id="GO:0004106">
    <property type="term" value="F:chorismate mutase activity"/>
    <property type="evidence" value="ECO:0007669"/>
    <property type="project" value="UniProtKB-EC"/>
</dbReference>
<evidence type="ECO:0000313" key="6">
    <source>
        <dbReference type="Proteomes" id="UP000552864"/>
    </source>
</evidence>
<feature type="binding site" evidence="3">
    <location>
        <position position="90"/>
    </location>
    <ligand>
        <name>substrate</name>
    </ligand>
</feature>
<dbReference type="EC" id="5.4.99.5" evidence="1"/>
<keyword evidence="5" id="KW-0456">Lyase</keyword>
<dbReference type="SMART" id="SM00830">
    <property type="entry name" value="CM_2"/>
    <property type="match status" value="1"/>
</dbReference>
<dbReference type="InterPro" id="IPR002701">
    <property type="entry name" value="CM_II_prokaryot"/>
</dbReference>
<dbReference type="InterPro" id="IPR051331">
    <property type="entry name" value="Chorismate_mutase-related"/>
</dbReference>
<keyword evidence="6" id="KW-1185">Reference proteome</keyword>
<sequence length="97" mass="11160">MKTPDACENMADIRMAIDTIDEEVVQLLGRRFNYVKAAAKFKTSEAAVQAPERFKAMLAQRREWAIAAGLNADAIEKMYSDLVKHFIEEEMKHWQAR</sequence>
<dbReference type="GO" id="GO:0016835">
    <property type="term" value="F:carbon-oxygen lyase activity"/>
    <property type="evidence" value="ECO:0007669"/>
    <property type="project" value="InterPro"/>
</dbReference>
<proteinExistence type="predicted"/>
<evidence type="ECO:0000313" key="5">
    <source>
        <dbReference type="EMBL" id="NLR78097.1"/>
    </source>
</evidence>
<dbReference type="PANTHER" id="PTHR38041">
    <property type="entry name" value="CHORISMATE MUTASE"/>
    <property type="match status" value="1"/>
</dbReference>
<feature type="binding site" evidence="3">
    <location>
        <position position="14"/>
    </location>
    <ligand>
        <name>substrate</name>
    </ligand>
</feature>